<reference evidence="2 3" key="1">
    <citation type="journal article" date="2015" name="Genome Announc.">
        <title>Expanding the biotechnology potential of lactobacilli through comparative genomics of 213 strains and associated genera.</title>
        <authorList>
            <person name="Sun Z."/>
            <person name="Harris H.M."/>
            <person name="McCann A."/>
            <person name="Guo C."/>
            <person name="Argimon S."/>
            <person name="Zhang W."/>
            <person name="Yang X."/>
            <person name="Jeffery I.B."/>
            <person name="Cooney J.C."/>
            <person name="Kagawa T.F."/>
            <person name="Liu W."/>
            <person name="Song Y."/>
            <person name="Salvetti E."/>
            <person name="Wrobel A."/>
            <person name="Rasinkangas P."/>
            <person name="Parkhill J."/>
            <person name="Rea M.C."/>
            <person name="O'Sullivan O."/>
            <person name="Ritari J."/>
            <person name="Douillard F.P."/>
            <person name="Paul Ross R."/>
            <person name="Yang R."/>
            <person name="Briner A.E."/>
            <person name="Felis G.E."/>
            <person name="de Vos W.M."/>
            <person name="Barrangou R."/>
            <person name="Klaenhammer T.R."/>
            <person name="Caufield P.W."/>
            <person name="Cui Y."/>
            <person name="Zhang H."/>
            <person name="O'Toole P.W."/>
        </authorList>
    </citation>
    <scope>NUCLEOTIDE SEQUENCE [LARGE SCALE GENOMIC DNA]</scope>
    <source>
        <strain evidence="2 3">DSM 19674</strain>
    </source>
</reference>
<evidence type="ECO:0000313" key="3">
    <source>
        <dbReference type="Proteomes" id="UP000051515"/>
    </source>
</evidence>
<keyword evidence="1" id="KW-1133">Transmembrane helix</keyword>
<evidence type="ECO:0000313" key="2">
    <source>
        <dbReference type="EMBL" id="KRK81438.1"/>
    </source>
</evidence>
<sequence>MNIMKNIFSTLFIIIGIWQFFATINYFKTLKTSGGKSTSAFSPMAIWFSFILAIIFIILGLGSLFNWL</sequence>
<keyword evidence="1" id="KW-0812">Transmembrane</keyword>
<organism evidence="2 3">
    <name type="scientific">Companilactobacillus bobalius DSM 19674</name>
    <dbReference type="NCBI Taxonomy" id="1423788"/>
    <lineage>
        <taxon>Bacteria</taxon>
        <taxon>Bacillati</taxon>
        <taxon>Bacillota</taxon>
        <taxon>Bacilli</taxon>
        <taxon>Lactobacillales</taxon>
        <taxon>Lactobacillaceae</taxon>
        <taxon>Companilactobacillus</taxon>
        <taxon>Companilactobacillus bobalius</taxon>
    </lineage>
</organism>
<keyword evidence="1" id="KW-0472">Membrane</keyword>
<evidence type="ECO:0008006" key="4">
    <source>
        <dbReference type="Google" id="ProtNLM"/>
    </source>
</evidence>
<dbReference type="Proteomes" id="UP000051515">
    <property type="component" value="Unassembled WGS sequence"/>
</dbReference>
<dbReference type="EMBL" id="AZDY01000042">
    <property type="protein sequence ID" value="KRK81438.1"/>
    <property type="molecule type" value="Genomic_DNA"/>
</dbReference>
<comment type="caution">
    <text evidence="2">The sequence shown here is derived from an EMBL/GenBank/DDBJ whole genome shotgun (WGS) entry which is preliminary data.</text>
</comment>
<dbReference type="PATRIC" id="fig|1423788.3.peg.501"/>
<feature type="transmembrane region" description="Helical" evidence="1">
    <location>
        <begin position="47"/>
        <end position="67"/>
    </location>
</feature>
<accession>A0A0R1KCP4</accession>
<evidence type="ECO:0000256" key="1">
    <source>
        <dbReference type="SAM" id="Phobius"/>
    </source>
</evidence>
<keyword evidence="3" id="KW-1185">Reference proteome</keyword>
<proteinExistence type="predicted"/>
<protein>
    <recommendedName>
        <fullName evidence="4">Immunity protein</fullName>
    </recommendedName>
</protein>
<feature type="transmembrane region" description="Helical" evidence="1">
    <location>
        <begin position="7"/>
        <end position="27"/>
    </location>
</feature>
<dbReference type="STRING" id="1423788.FC78_GL000488"/>
<dbReference type="AlphaFoldDB" id="A0A0R1KCP4"/>
<gene>
    <name evidence="2" type="ORF">FC78_GL000488</name>
</gene>
<name>A0A0R1KCP4_9LACO</name>